<organism evidence="9 10">
    <name type="scientific">Paraburkholderia bannensis</name>
    <dbReference type="NCBI Taxonomy" id="765414"/>
    <lineage>
        <taxon>Bacteria</taxon>
        <taxon>Pseudomonadati</taxon>
        <taxon>Pseudomonadota</taxon>
        <taxon>Betaproteobacteria</taxon>
        <taxon>Burkholderiales</taxon>
        <taxon>Burkholderiaceae</taxon>
        <taxon>Paraburkholderia</taxon>
    </lineage>
</organism>
<dbReference type="InterPro" id="IPR036866">
    <property type="entry name" value="RibonucZ/Hydroxyglut_hydro"/>
</dbReference>
<dbReference type="UniPathway" id="UPA00619">
    <property type="reaction ID" value="UER00676"/>
</dbReference>
<comment type="similarity">
    <text evidence="3 7">Belongs to the metallo-beta-lactamase superfamily. Glyoxalase II family.</text>
</comment>
<feature type="binding site" evidence="7">
    <location>
        <position position="194"/>
    </location>
    <ligand>
        <name>Zn(2+)</name>
        <dbReference type="ChEBI" id="CHEBI:29105"/>
        <label>2</label>
    </ligand>
</feature>
<dbReference type="HAMAP" id="MF_01374">
    <property type="entry name" value="Glyoxalase_2"/>
    <property type="match status" value="1"/>
</dbReference>
<dbReference type="EC" id="3.1.2.6" evidence="7"/>
<dbReference type="PIRSF" id="PIRSF005457">
    <property type="entry name" value="Glx"/>
    <property type="match status" value="1"/>
</dbReference>
<evidence type="ECO:0000256" key="3">
    <source>
        <dbReference type="ARBA" id="ARBA00006759"/>
    </source>
</evidence>
<evidence type="ECO:0000256" key="2">
    <source>
        <dbReference type="ARBA" id="ARBA00004963"/>
    </source>
</evidence>
<name>A0A7W9TRN5_9BURK</name>
<gene>
    <name evidence="7" type="primary">gloB</name>
    <name evidence="9" type="ORF">F4827_000080</name>
</gene>
<proteinExistence type="inferred from homology"/>
<evidence type="ECO:0000256" key="7">
    <source>
        <dbReference type="HAMAP-Rule" id="MF_01374"/>
    </source>
</evidence>
<comment type="pathway">
    <text evidence="2 7">Secondary metabolite metabolism; methylglyoxal degradation; (R)-lactate from methylglyoxal: step 2/2.</text>
</comment>
<dbReference type="InterPro" id="IPR032282">
    <property type="entry name" value="HAGH_C"/>
</dbReference>
<evidence type="ECO:0000313" key="10">
    <source>
        <dbReference type="Proteomes" id="UP000571554"/>
    </source>
</evidence>
<dbReference type="InterPro" id="IPR001279">
    <property type="entry name" value="Metallo-B-lactamas"/>
</dbReference>
<dbReference type="Pfam" id="PF00753">
    <property type="entry name" value="Lactamase_B"/>
    <property type="match status" value="1"/>
</dbReference>
<feature type="binding site" evidence="7">
    <location>
        <position position="69"/>
    </location>
    <ligand>
        <name>Zn(2+)</name>
        <dbReference type="ChEBI" id="CHEBI:29105"/>
        <label>1</label>
    </ligand>
</feature>
<dbReference type="InterPro" id="IPR017782">
    <property type="entry name" value="Hydroxyacylglutathione_Hdrlase"/>
</dbReference>
<comment type="function">
    <text evidence="7">Thiolesterase that catalyzes the hydrolysis of S-D-lactoyl-glutathione to form glutathione and D-lactic acid.</text>
</comment>
<evidence type="ECO:0000256" key="4">
    <source>
        <dbReference type="ARBA" id="ARBA00022723"/>
    </source>
</evidence>
<feature type="binding site" evidence="7">
    <location>
        <position position="73"/>
    </location>
    <ligand>
        <name>Zn(2+)</name>
        <dbReference type="ChEBI" id="CHEBI:29105"/>
        <label>2</label>
    </ligand>
</feature>
<dbReference type="Proteomes" id="UP000571554">
    <property type="component" value="Unassembled WGS sequence"/>
</dbReference>
<dbReference type="NCBIfam" id="TIGR03413">
    <property type="entry name" value="GSH_gloB"/>
    <property type="match status" value="1"/>
</dbReference>
<feature type="binding site" evidence="7">
    <location>
        <position position="74"/>
    </location>
    <ligand>
        <name>Zn(2+)</name>
        <dbReference type="ChEBI" id="CHEBI:29105"/>
        <label>2</label>
    </ligand>
</feature>
<dbReference type="RefSeq" id="WP_183721067.1">
    <property type="nucleotide sequence ID" value="NZ_JACHBW010000001.1"/>
</dbReference>
<feature type="binding site" evidence="7">
    <location>
        <position position="156"/>
    </location>
    <ligand>
        <name>Zn(2+)</name>
        <dbReference type="ChEBI" id="CHEBI:29105"/>
        <label>2</label>
    </ligand>
</feature>
<comment type="subunit">
    <text evidence="7">Monomer.</text>
</comment>
<feature type="binding site" evidence="7">
    <location>
        <position position="71"/>
    </location>
    <ligand>
        <name>Zn(2+)</name>
        <dbReference type="ChEBI" id="CHEBI:29105"/>
        <label>1</label>
    </ligand>
</feature>
<dbReference type="GO" id="GO:0046872">
    <property type="term" value="F:metal ion binding"/>
    <property type="evidence" value="ECO:0007669"/>
    <property type="project" value="UniProtKB-KW"/>
</dbReference>
<dbReference type="CDD" id="cd07723">
    <property type="entry name" value="hydroxyacylglutathione_hydrolase_MBL-fold"/>
    <property type="match status" value="1"/>
</dbReference>
<keyword evidence="6 7" id="KW-0862">Zinc</keyword>
<dbReference type="GO" id="GO:0019243">
    <property type="term" value="P:methylglyoxal catabolic process to D-lactate via S-lactoyl-glutathione"/>
    <property type="evidence" value="ECO:0007669"/>
    <property type="project" value="UniProtKB-UniRule"/>
</dbReference>
<evidence type="ECO:0000259" key="8">
    <source>
        <dbReference type="SMART" id="SM00849"/>
    </source>
</evidence>
<comment type="catalytic activity">
    <reaction evidence="1 7">
        <text>an S-(2-hydroxyacyl)glutathione + H2O = a 2-hydroxy carboxylate + glutathione + H(+)</text>
        <dbReference type="Rhea" id="RHEA:21864"/>
        <dbReference type="ChEBI" id="CHEBI:15377"/>
        <dbReference type="ChEBI" id="CHEBI:15378"/>
        <dbReference type="ChEBI" id="CHEBI:57925"/>
        <dbReference type="ChEBI" id="CHEBI:58896"/>
        <dbReference type="ChEBI" id="CHEBI:71261"/>
        <dbReference type="EC" id="3.1.2.6"/>
    </reaction>
</comment>
<keyword evidence="10" id="KW-1185">Reference proteome</keyword>
<dbReference type="EMBL" id="JACHBW010000001">
    <property type="protein sequence ID" value="MBB6100276.1"/>
    <property type="molecule type" value="Genomic_DNA"/>
</dbReference>
<evidence type="ECO:0000313" key="9">
    <source>
        <dbReference type="EMBL" id="MBB6100276.1"/>
    </source>
</evidence>
<dbReference type="SUPFAM" id="SSF56281">
    <property type="entry name" value="Metallo-hydrolase/oxidoreductase"/>
    <property type="match status" value="1"/>
</dbReference>
<feature type="binding site" evidence="7">
    <location>
        <position position="156"/>
    </location>
    <ligand>
        <name>Zn(2+)</name>
        <dbReference type="ChEBI" id="CHEBI:29105"/>
        <label>1</label>
    </ligand>
</feature>
<evidence type="ECO:0000256" key="5">
    <source>
        <dbReference type="ARBA" id="ARBA00022801"/>
    </source>
</evidence>
<comment type="caution">
    <text evidence="9">The sequence shown here is derived from an EMBL/GenBank/DDBJ whole genome shotgun (WGS) entry which is preliminary data.</text>
</comment>
<dbReference type="PANTHER" id="PTHR43705:SF1">
    <property type="entry name" value="HYDROXYACYLGLUTATHIONE HYDROLASE GLOB"/>
    <property type="match status" value="1"/>
</dbReference>
<evidence type="ECO:0000256" key="6">
    <source>
        <dbReference type="ARBA" id="ARBA00022833"/>
    </source>
</evidence>
<keyword evidence="5 7" id="KW-0378">Hydrolase</keyword>
<feature type="domain" description="Metallo-beta-lactamase" evidence="8">
    <location>
        <begin position="28"/>
        <end position="194"/>
    </location>
</feature>
<feature type="binding site" evidence="7">
    <location>
        <position position="130"/>
    </location>
    <ligand>
        <name>Zn(2+)</name>
        <dbReference type="ChEBI" id="CHEBI:29105"/>
        <label>1</label>
    </ligand>
</feature>
<sequence length="283" mass="30201">MNSPLEQASHATAVAAALEYVPVPAFEDNYIWVVSDGRNAVAVDPGDAAPVRAYLAKRGWRLAAILLTHHHNDHVGGVADLLSDERVPVYGPLGEALGAADAFVTRLKGGDAVHLDAPALDFKVMDVPGHTRGHIAYFQDAGSIGAAGTPHLFCGDTLFACGCGRLFEGTPAQMLASLDSLAALPGATQVHCAHEYTLSNIRFALACDPGNAALRDWSQKAAGLRERGVPTLPTTIAHERAVNPFLRADDPAVQANLAEALHETVSDRLTAFTLMREWKNRFR</sequence>
<keyword evidence="4 7" id="KW-0479">Metal-binding</keyword>
<accession>A0A7W9TRN5</accession>
<comment type="cofactor">
    <cofactor evidence="7">
        <name>Zn(2+)</name>
        <dbReference type="ChEBI" id="CHEBI:29105"/>
    </cofactor>
    <text evidence="7">Binds 2 Zn(2+) ions per subunit.</text>
</comment>
<protein>
    <recommendedName>
        <fullName evidence="7">Hydroxyacylglutathione hydrolase</fullName>
        <ecNumber evidence="7">3.1.2.6</ecNumber>
    </recommendedName>
    <alternativeName>
        <fullName evidence="7">Glyoxalase II</fullName>
        <shortName evidence="7">Glx II</shortName>
    </alternativeName>
</protein>
<dbReference type="AlphaFoldDB" id="A0A7W9TRN5"/>
<evidence type="ECO:0000256" key="1">
    <source>
        <dbReference type="ARBA" id="ARBA00001623"/>
    </source>
</evidence>
<dbReference type="InterPro" id="IPR050110">
    <property type="entry name" value="Glyoxalase_II_hydrolase"/>
</dbReference>
<dbReference type="PANTHER" id="PTHR43705">
    <property type="entry name" value="HYDROXYACYLGLUTATHIONE HYDROLASE"/>
    <property type="match status" value="1"/>
</dbReference>
<dbReference type="GO" id="GO:0004416">
    <property type="term" value="F:hydroxyacylglutathione hydrolase activity"/>
    <property type="evidence" value="ECO:0007669"/>
    <property type="project" value="UniProtKB-UniRule"/>
</dbReference>
<dbReference type="Pfam" id="PF16123">
    <property type="entry name" value="HAGH_C"/>
    <property type="match status" value="1"/>
</dbReference>
<dbReference type="Gene3D" id="3.60.15.10">
    <property type="entry name" value="Ribonuclease Z/Hydroxyacylglutathione hydrolase-like"/>
    <property type="match status" value="1"/>
</dbReference>
<dbReference type="SMART" id="SM00849">
    <property type="entry name" value="Lactamase_B"/>
    <property type="match status" value="1"/>
</dbReference>
<dbReference type="InterPro" id="IPR035680">
    <property type="entry name" value="Clx_II_MBL"/>
</dbReference>
<reference evidence="9 10" key="1">
    <citation type="submission" date="2020-08" db="EMBL/GenBank/DDBJ databases">
        <title>Above-ground endophytic microbial communities from plants in different locations in the United States.</title>
        <authorList>
            <person name="Frank C."/>
        </authorList>
    </citation>
    <scope>NUCLEOTIDE SEQUENCE [LARGE SCALE GENOMIC DNA]</scope>
    <source>
        <strain evidence="9 10">WP4_2_2</strain>
    </source>
</reference>